<proteinExistence type="inferred from homology"/>
<name>A0ABS7MIF4_9ACTN</name>
<dbReference type="Gene3D" id="3.40.190.10">
    <property type="entry name" value="Periplasmic binding protein-like II"/>
    <property type="match status" value="2"/>
</dbReference>
<protein>
    <submittedName>
        <fullName evidence="6">Glutamate ABC transporter substrate-binding protein</fullName>
    </submittedName>
</protein>
<evidence type="ECO:0000256" key="3">
    <source>
        <dbReference type="ARBA" id="ARBA00022729"/>
    </source>
</evidence>
<organism evidence="6 7">
    <name type="scientific">Collinsella ureilytica</name>
    <dbReference type="NCBI Taxonomy" id="2869515"/>
    <lineage>
        <taxon>Bacteria</taxon>
        <taxon>Bacillati</taxon>
        <taxon>Actinomycetota</taxon>
        <taxon>Coriobacteriia</taxon>
        <taxon>Coriobacteriales</taxon>
        <taxon>Coriobacteriaceae</taxon>
        <taxon>Collinsella</taxon>
    </lineage>
</organism>
<evidence type="ECO:0000256" key="1">
    <source>
        <dbReference type="ARBA" id="ARBA00010333"/>
    </source>
</evidence>
<dbReference type="PANTHER" id="PTHR30085">
    <property type="entry name" value="AMINO ACID ABC TRANSPORTER PERMEASE"/>
    <property type="match status" value="1"/>
</dbReference>
<evidence type="ECO:0000256" key="2">
    <source>
        <dbReference type="ARBA" id="ARBA00022448"/>
    </source>
</evidence>
<feature type="chain" id="PRO_5047449003" evidence="4">
    <location>
        <begin position="32"/>
        <end position="330"/>
    </location>
</feature>
<accession>A0ABS7MIF4</accession>
<dbReference type="InterPro" id="IPR001638">
    <property type="entry name" value="Solute-binding_3/MltF_N"/>
</dbReference>
<dbReference type="InterPro" id="IPR006311">
    <property type="entry name" value="TAT_signal"/>
</dbReference>
<dbReference type="SMART" id="SM00062">
    <property type="entry name" value="PBPb"/>
    <property type="match status" value="1"/>
</dbReference>
<dbReference type="PROSITE" id="PS51257">
    <property type="entry name" value="PROKAR_LIPOPROTEIN"/>
    <property type="match status" value="1"/>
</dbReference>
<evidence type="ECO:0000313" key="6">
    <source>
        <dbReference type="EMBL" id="MBY4797148.1"/>
    </source>
</evidence>
<evidence type="ECO:0000259" key="5">
    <source>
        <dbReference type="SMART" id="SM00062"/>
    </source>
</evidence>
<dbReference type="RefSeq" id="WP_222198880.1">
    <property type="nucleotide sequence ID" value="NZ_JAIMFO010000004.1"/>
</dbReference>
<dbReference type="SUPFAM" id="SSF53850">
    <property type="entry name" value="Periplasmic binding protein-like II"/>
    <property type="match status" value="1"/>
</dbReference>
<dbReference type="EMBL" id="JAIMFO010000004">
    <property type="protein sequence ID" value="MBY4797148.1"/>
    <property type="molecule type" value="Genomic_DNA"/>
</dbReference>
<dbReference type="InterPro" id="IPR051455">
    <property type="entry name" value="Bact_solute-bind_prot3"/>
</dbReference>
<keyword evidence="2" id="KW-0813">Transport</keyword>
<sequence>MKTSASNMFTMSRRKALSMGAAGLIAAVGLAGCGRGGSSQPAGSAAGAGSEKDSTVAINAAAYDKLIASGAVADAASIEANAWAKRIHDAGKIRLGEVHTSTLFSLLDEKDGKLRGFDAGISQLLTRYILGDESKHEGTQVTSDTRESVLQNDQVDAVFATYSITDDRKKVISFAGPYYETQQAILVLKDENGISGVDDLAGKKVAVQSGSTGPALMEKLVPEAKLQEFKTDEEARSALMQKRVDAYVIDRNMHLGSMIKQPGKYKLVGEAFGPVDPYGIGLPLNSDGVTFVNDFLRKIEEDGTWEELWKICIGERADVHEVPVPPAIGA</sequence>
<keyword evidence="3 4" id="KW-0732">Signal</keyword>
<dbReference type="PANTHER" id="PTHR30085:SF6">
    <property type="entry name" value="ABC TRANSPORTER GLUTAMINE-BINDING PROTEIN GLNH"/>
    <property type="match status" value="1"/>
</dbReference>
<comment type="caution">
    <text evidence="6">The sequence shown here is derived from an EMBL/GenBank/DDBJ whole genome shotgun (WGS) entry which is preliminary data.</text>
</comment>
<dbReference type="Pfam" id="PF00497">
    <property type="entry name" value="SBP_bac_3"/>
    <property type="match status" value="1"/>
</dbReference>
<keyword evidence="7" id="KW-1185">Reference proteome</keyword>
<gene>
    <name evidence="6" type="ORF">K6V98_02055</name>
</gene>
<dbReference type="PROSITE" id="PS51318">
    <property type="entry name" value="TAT"/>
    <property type="match status" value="1"/>
</dbReference>
<evidence type="ECO:0000313" key="7">
    <source>
        <dbReference type="Proteomes" id="UP000700908"/>
    </source>
</evidence>
<reference evidence="6 7" key="1">
    <citation type="submission" date="2021-08" db="EMBL/GenBank/DDBJ databases">
        <title>Collinsella faecalis sp. nov. isolated from swine faeces.</title>
        <authorList>
            <person name="Oh B.S."/>
            <person name="Lee J.H."/>
        </authorList>
    </citation>
    <scope>NUCLEOTIDE SEQUENCE [LARGE SCALE GENOMIC DNA]</scope>
    <source>
        <strain evidence="6 7">AGMB00827</strain>
    </source>
</reference>
<dbReference type="Proteomes" id="UP000700908">
    <property type="component" value="Unassembled WGS sequence"/>
</dbReference>
<feature type="signal peptide" evidence="4">
    <location>
        <begin position="1"/>
        <end position="31"/>
    </location>
</feature>
<dbReference type="CDD" id="cd13690">
    <property type="entry name" value="PBP2_GluB"/>
    <property type="match status" value="1"/>
</dbReference>
<comment type="similarity">
    <text evidence="1">Belongs to the bacterial solute-binding protein 3 family.</text>
</comment>
<evidence type="ECO:0000256" key="4">
    <source>
        <dbReference type="SAM" id="SignalP"/>
    </source>
</evidence>
<feature type="domain" description="Solute-binding protein family 3/N-terminal" evidence="5">
    <location>
        <begin position="92"/>
        <end position="316"/>
    </location>
</feature>